<dbReference type="PANTHER" id="PTHR32196">
    <property type="entry name" value="ABC TRANSPORTER PERMEASE PROTEIN YPHD-RELATED-RELATED"/>
    <property type="match status" value="1"/>
</dbReference>
<feature type="compositionally biased region" description="Polar residues" evidence="11">
    <location>
        <begin position="1"/>
        <end position="14"/>
    </location>
</feature>
<gene>
    <name evidence="13" type="ORF">J2X98_002691</name>
</gene>
<dbReference type="InterPro" id="IPR001851">
    <property type="entry name" value="ABC_transp_permease"/>
</dbReference>
<evidence type="ECO:0000256" key="5">
    <source>
        <dbReference type="ARBA" id="ARBA00022519"/>
    </source>
</evidence>
<keyword evidence="3" id="KW-0813">Transport</keyword>
<evidence type="ECO:0000256" key="8">
    <source>
        <dbReference type="ARBA" id="ARBA00023136"/>
    </source>
</evidence>
<name>A0ABT9RV37_9MICC</name>
<feature type="transmembrane region" description="Helical" evidence="12">
    <location>
        <begin position="272"/>
        <end position="289"/>
    </location>
</feature>
<evidence type="ECO:0000256" key="1">
    <source>
        <dbReference type="ARBA" id="ARBA00004651"/>
    </source>
</evidence>
<keyword evidence="14" id="KW-1185">Reference proteome</keyword>
<keyword evidence="4" id="KW-1003">Cell membrane</keyword>
<feature type="transmembrane region" description="Helical" evidence="12">
    <location>
        <begin position="190"/>
        <end position="211"/>
    </location>
</feature>
<dbReference type="EMBL" id="JAUSRE010000013">
    <property type="protein sequence ID" value="MDP9889093.1"/>
    <property type="molecule type" value="Genomic_DNA"/>
</dbReference>
<proteinExistence type="predicted"/>
<feature type="transmembrane region" description="Helical" evidence="12">
    <location>
        <begin position="122"/>
        <end position="144"/>
    </location>
</feature>
<feature type="transmembrane region" description="Helical" evidence="12">
    <location>
        <begin position="296"/>
        <end position="315"/>
    </location>
</feature>
<feature type="transmembrane region" description="Helical" evidence="12">
    <location>
        <begin position="151"/>
        <end position="170"/>
    </location>
</feature>
<evidence type="ECO:0000256" key="3">
    <source>
        <dbReference type="ARBA" id="ARBA00022448"/>
    </source>
</evidence>
<protein>
    <recommendedName>
        <fullName evidence="10">Autoinducer 2 import system permease protein LsrC</fullName>
    </recommendedName>
</protein>
<keyword evidence="13" id="KW-0762">Sugar transport</keyword>
<dbReference type="CDD" id="cd06579">
    <property type="entry name" value="TM_PBP1_transp_AraH_like"/>
    <property type="match status" value="1"/>
</dbReference>
<evidence type="ECO:0000256" key="7">
    <source>
        <dbReference type="ARBA" id="ARBA00022989"/>
    </source>
</evidence>
<evidence type="ECO:0000256" key="2">
    <source>
        <dbReference type="ARBA" id="ARBA00011262"/>
    </source>
</evidence>
<evidence type="ECO:0000256" key="4">
    <source>
        <dbReference type="ARBA" id="ARBA00022475"/>
    </source>
</evidence>
<evidence type="ECO:0000256" key="11">
    <source>
        <dbReference type="SAM" id="MobiDB-lite"/>
    </source>
</evidence>
<accession>A0ABT9RV37</accession>
<sequence>MSEQLSVQKAQGTGTHPRGATRSAEPWYKSAMAKHEFALVPVLLVVTIVGALVSPVFLSQRNIINLLQQSSELAIVVVALSLVLISGKFDLSLESTFALAPMLGAWLVLSPIVGGSGVNLPAWLGILIILATGMAVGLINGFLVIRLGLNAFIVTLAILILLRGLTLGLVSGRTLFELPDSFLYLGQATWLGVPVSLWVGGIVFILASLVLRYHSIGRALYAIGGNAEAARAAGINVAKIQWSVFIVAGGLAALAGLALAGRTASVTPSQGTNLIFSAFAAAVIGGISLNGGRGTMLGAFLGVLLLAVITNILTLSQIPSFWIDATNGAVILIAILISRATAGKEAVD</sequence>
<feature type="transmembrane region" description="Helical" evidence="12">
    <location>
        <begin position="240"/>
        <end position="260"/>
    </location>
</feature>
<comment type="subunit">
    <text evidence="2">The complex is composed of two ATP-binding proteins (LsrA), two transmembrane proteins (LsrC and LsrD) and a solute-binding protein (LsrB).</text>
</comment>
<comment type="subcellular location">
    <subcellularLocation>
        <location evidence="1">Cell membrane</location>
        <topology evidence="1">Multi-pass membrane protein</topology>
    </subcellularLocation>
</comment>
<keyword evidence="8 12" id="KW-0472">Membrane</keyword>
<feature type="transmembrane region" description="Helical" evidence="12">
    <location>
        <begin position="97"/>
        <end position="116"/>
    </location>
</feature>
<comment type="caution">
    <text evidence="13">The sequence shown here is derived from an EMBL/GenBank/DDBJ whole genome shotgun (WGS) entry which is preliminary data.</text>
</comment>
<evidence type="ECO:0000313" key="14">
    <source>
        <dbReference type="Proteomes" id="UP001226577"/>
    </source>
</evidence>
<evidence type="ECO:0000256" key="12">
    <source>
        <dbReference type="SAM" id="Phobius"/>
    </source>
</evidence>
<evidence type="ECO:0000256" key="9">
    <source>
        <dbReference type="ARBA" id="ARBA00025439"/>
    </source>
</evidence>
<evidence type="ECO:0000256" key="6">
    <source>
        <dbReference type="ARBA" id="ARBA00022692"/>
    </source>
</evidence>
<comment type="function">
    <text evidence="9">Part of the ABC transporter complex LsrABCD involved in autoinducer 2 (AI-2) import. Probably responsible for the translocation of the substrate across the membrane.</text>
</comment>
<evidence type="ECO:0000313" key="13">
    <source>
        <dbReference type="EMBL" id="MDP9889093.1"/>
    </source>
</evidence>
<keyword evidence="6 12" id="KW-0812">Transmembrane</keyword>
<dbReference type="Proteomes" id="UP001226577">
    <property type="component" value="Unassembled WGS sequence"/>
</dbReference>
<feature type="transmembrane region" description="Helical" evidence="12">
    <location>
        <begin position="37"/>
        <end position="57"/>
    </location>
</feature>
<keyword evidence="5" id="KW-0997">Cell inner membrane</keyword>
<dbReference type="Pfam" id="PF02653">
    <property type="entry name" value="BPD_transp_2"/>
    <property type="match status" value="1"/>
</dbReference>
<feature type="transmembrane region" description="Helical" evidence="12">
    <location>
        <begin position="321"/>
        <end position="342"/>
    </location>
</feature>
<reference evidence="13 14" key="1">
    <citation type="submission" date="2023-07" db="EMBL/GenBank/DDBJ databases">
        <title>Sorghum-associated microbial communities from plants grown in Nebraska, USA.</title>
        <authorList>
            <person name="Schachtman D."/>
        </authorList>
    </citation>
    <scope>NUCLEOTIDE SEQUENCE [LARGE SCALE GENOMIC DNA]</scope>
    <source>
        <strain evidence="13 14">CC222</strain>
    </source>
</reference>
<keyword evidence="7 12" id="KW-1133">Transmembrane helix</keyword>
<feature type="transmembrane region" description="Helical" evidence="12">
    <location>
        <begin position="63"/>
        <end position="85"/>
    </location>
</feature>
<evidence type="ECO:0000256" key="10">
    <source>
        <dbReference type="ARBA" id="ARBA00039382"/>
    </source>
</evidence>
<dbReference type="PANTHER" id="PTHR32196:SF29">
    <property type="entry name" value="AUTOINDUCER 2 IMPORT SYSTEM PERMEASE PROTEIN LSRC"/>
    <property type="match status" value="1"/>
</dbReference>
<feature type="region of interest" description="Disordered" evidence="11">
    <location>
        <begin position="1"/>
        <end position="22"/>
    </location>
</feature>
<organism evidence="13 14">
    <name type="scientific">Pseudarthrobacter enclensis</name>
    <dbReference type="NCBI Taxonomy" id="993070"/>
    <lineage>
        <taxon>Bacteria</taxon>
        <taxon>Bacillati</taxon>
        <taxon>Actinomycetota</taxon>
        <taxon>Actinomycetes</taxon>
        <taxon>Micrococcales</taxon>
        <taxon>Micrococcaceae</taxon>
        <taxon>Pseudarthrobacter</taxon>
    </lineage>
</organism>